<dbReference type="NCBIfam" id="NF038133">
    <property type="entry name" value="choice_anch_L"/>
    <property type="match status" value="1"/>
</dbReference>
<dbReference type="Pfam" id="PF24312">
    <property type="entry name" value="Ig-like_POM152"/>
    <property type="match status" value="1"/>
</dbReference>
<evidence type="ECO:0000313" key="2">
    <source>
        <dbReference type="EMBL" id="PHN06195.1"/>
    </source>
</evidence>
<reference evidence="2 3" key="1">
    <citation type="submission" date="2017-10" db="EMBL/GenBank/DDBJ databases">
        <title>The draft genome sequence of Lewinella nigricans NBRC 102662.</title>
        <authorList>
            <person name="Wang K."/>
        </authorList>
    </citation>
    <scope>NUCLEOTIDE SEQUENCE [LARGE SCALE GENOMIC DNA]</scope>
    <source>
        <strain evidence="2 3">NBRC 102662</strain>
    </source>
</reference>
<dbReference type="InterPro" id="IPR025667">
    <property type="entry name" value="SprB_repeat"/>
</dbReference>
<proteinExistence type="predicted"/>
<organism evidence="2 3">
    <name type="scientific">Flavilitoribacter nigricans (strain ATCC 23147 / DSM 23189 / NBRC 102662 / NCIMB 1420 / SS-2)</name>
    <name type="common">Lewinella nigricans</name>
    <dbReference type="NCBI Taxonomy" id="1122177"/>
    <lineage>
        <taxon>Bacteria</taxon>
        <taxon>Pseudomonadati</taxon>
        <taxon>Bacteroidota</taxon>
        <taxon>Saprospiria</taxon>
        <taxon>Saprospirales</taxon>
        <taxon>Lewinellaceae</taxon>
        <taxon>Flavilitoribacter</taxon>
    </lineage>
</organism>
<dbReference type="Proteomes" id="UP000223913">
    <property type="component" value="Unassembled WGS sequence"/>
</dbReference>
<dbReference type="AlphaFoldDB" id="A0A2D0NCI0"/>
<dbReference type="SUPFAM" id="SSF141072">
    <property type="entry name" value="CalX-like"/>
    <property type="match status" value="1"/>
</dbReference>
<dbReference type="Pfam" id="PF13585">
    <property type="entry name" value="CHU_C"/>
    <property type="match status" value="1"/>
</dbReference>
<evidence type="ECO:0000313" key="3">
    <source>
        <dbReference type="Proteomes" id="UP000223913"/>
    </source>
</evidence>
<accession>A0A2D0NCI0</accession>
<keyword evidence="3" id="KW-1185">Reference proteome</keyword>
<dbReference type="OrthoDB" id="9765926at2"/>
<dbReference type="EMBL" id="PDUD01000018">
    <property type="protein sequence ID" value="PHN06195.1"/>
    <property type="molecule type" value="Genomic_DNA"/>
</dbReference>
<dbReference type="Pfam" id="PF13573">
    <property type="entry name" value="SprB"/>
    <property type="match status" value="1"/>
</dbReference>
<name>A0A2D0NCI0_FLAN2</name>
<protein>
    <recommendedName>
        <fullName evidence="1">Nucleoporin POM152 Ig-like domain-containing protein</fullName>
    </recommendedName>
</protein>
<dbReference type="InterPro" id="IPR026341">
    <property type="entry name" value="T9SS_type_B"/>
</dbReference>
<dbReference type="NCBIfam" id="TIGR04131">
    <property type="entry name" value="Bac_Flav_CTERM"/>
    <property type="match status" value="1"/>
</dbReference>
<feature type="domain" description="Nucleoporin POM152 Ig-like" evidence="1">
    <location>
        <begin position="497"/>
        <end position="562"/>
    </location>
</feature>
<dbReference type="InterPro" id="IPR056541">
    <property type="entry name" value="Ig-like_POM152"/>
</dbReference>
<dbReference type="Gene3D" id="2.60.40.2030">
    <property type="match status" value="1"/>
</dbReference>
<gene>
    <name evidence="2" type="ORF">CRP01_11475</name>
</gene>
<dbReference type="InterPro" id="IPR038081">
    <property type="entry name" value="CalX-like_sf"/>
</dbReference>
<evidence type="ECO:0000259" key="1">
    <source>
        <dbReference type="Pfam" id="PF24312"/>
    </source>
</evidence>
<dbReference type="InterPro" id="IPR049804">
    <property type="entry name" value="Choice_anch_L"/>
</dbReference>
<comment type="caution">
    <text evidence="2">The sequence shown here is derived from an EMBL/GenBank/DDBJ whole genome shotgun (WGS) entry which is preliminary data.</text>
</comment>
<sequence length="902" mass="97980">MVKMTLNNWCFFSLLGVVLVLGAPVESLGNNPEGPGIPKSEGPPNKTIRTEVGLTPEELVRNVFVAGTCDNISKIKGLGNPDGIGYFENGNAAIGLDRGIILATGPVAYAANSNSAGDKSGDFGDKSGDSDLGKLASTSIRDRVGLEFDFVPLDSFVTFRYVFASEEYCEFVGSKYNDVFGFFVSGPGIEGGFTGNAENVALIPGSADYVSINNVNHKKNSQYYIDNTRNHDAERCGFPYVASEREKYIEYDGFTVRLTARLRLTPCETYHIRLVVADVADNFYDSAVFLEAGSFDLGGQISVKAITPSEEAVSEGCSGTFFEFKRDNPSVEFPMSVRFRLTDETTAAEGTDFGAFPSFITIPAGQRTVRLPIEVFNDALVEGEEKIAIELDIPCACYSDGAEVLIDDPPDLIVQLDDLAICPEQTEYLIPEVSGGNPGYQYAWSDGSTSDRLLIEQIQEEPYYLTVTDQCGHEISVSAKVTPTQPPRATISGIQGICAGDTARIEVNFTGIAPWNFTYSIDGEPIARKEGIKSNPYFLDATRDGDYELIEFSDAGCSGEVQGLGSVSVYEIPLGAEASPVSCAGSSDGRIVIDLTEDFPPYQYSWEEVPGNTSKNLNNASAGDYTFRVRDGRGCSSSIRVSVEEPPALIFPELDCESIRDGSWRPVATGGTGPYDYYLNGSGISVDVLAQSLEAGNYYELEIVDSRGCTVTDSLLAPYLGESYVSLPPSISLLLGSEYQLMPDLSLPQNLLAGVRWLPGENLSCDDCLNPFIEMLEDGNYTIRVIDKFGCTDEATSQIILNTEYPIFIPNVFSPNGDEKNDRFGVMSHAAVISRILNMTLYNRWGNQIFQVRDVLPDAINASWDGTAGGRPAPPGIYVYQMEIELANGRTKILTGDVLLLR</sequence>